<evidence type="ECO:0000313" key="11">
    <source>
        <dbReference type="Proteomes" id="UP000026962"/>
    </source>
</evidence>
<dbReference type="eggNOG" id="KOG0156">
    <property type="taxonomic scope" value="Eukaryota"/>
</dbReference>
<keyword evidence="9" id="KW-0503">Monooxygenase</keyword>
<dbReference type="Gene3D" id="1.10.630.10">
    <property type="entry name" value="Cytochrome P450"/>
    <property type="match status" value="1"/>
</dbReference>
<reference evidence="10" key="1">
    <citation type="submission" date="2015-04" db="UniProtKB">
        <authorList>
            <consortium name="EnsemblPlants"/>
        </authorList>
    </citation>
    <scope>IDENTIFICATION</scope>
</reference>
<dbReference type="EnsemblPlants" id="OPUNC09G10670.1">
    <property type="protein sequence ID" value="OPUNC09G10670.1"/>
    <property type="gene ID" value="OPUNC09G10670"/>
</dbReference>
<organism evidence="10">
    <name type="scientific">Oryza punctata</name>
    <name type="common">Red rice</name>
    <dbReference type="NCBI Taxonomy" id="4537"/>
    <lineage>
        <taxon>Eukaryota</taxon>
        <taxon>Viridiplantae</taxon>
        <taxon>Streptophyta</taxon>
        <taxon>Embryophyta</taxon>
        <taxon>Tracheophyta</taxon>
        <taxon>Spermatophyta</taxon>
        <taxon>Magnoliopsida</taxon>
        <taxon>Liliopsida</taxon>
        <taxon>Poales</taxon>
        <taxon>Poaceae</taxon>
        <taxon>BOP clade</taxon>
        <taxon>Oryzoideae</taxon>
        <taxon>Oryzeae</taxon>
        <taxon>Oryzinae</taxon>
        <taxon>Oryza</taxon>
    </lineage>
</organism>
<dbReference type="AlphaFoldDB" id="A0A0E0M1V3"/>
<keyword evidence="11" id="KW-1185">Reference proteome</keyword>
<dbReference type="GO" id="GO:0005506">
    <property type="term" value="F:iron ion binding"/>
    <property type="evidence" value="ECO:0007669"/>
    <property type="project" value="InterPro"/>
</dbReference>
<dbReference type="PANTHER" id="PTHR47950">
    <property type="entry name" value="CYTOCHROME P450, FAMILY 76, SUBFAMILY C, POLYPEPTIDE 5-RELATED"/>
    <property type="match status" value="1"/>
</dbReference>
<keyword evidence="6 9" id="KW-0560">Oxidoreductase</keyword>
<dbReference type="STRING" id="4537.A0A0E0M1V3"/>
<dbReference type="FunFam" id="1.10.630.10:FF:000007">
    <property type="entry name" value="Cytochrome P450 76C4"/>
    <property type="match status" value="1"/>
</dbReference>
<evidence type="ECO:0000256" key="7">
    <source>
        <dbReference type="ARBA" id="ARBA00023004"/>
    </source>
</evidence>
<name>A0A0E0M1V3_ORYPU</name>
<evidence type="ECO:0000256" key="4">
    <source>
        <dbReference type="ARBA" id="ARBA00022821"/>
    </source>
</evidence>
<dbReference type="OMA" id="WHINREP"/>
<dbReference type="GO" id="GO:0051502">
    <property type="term" value="P:diterpene phytoalexin biosynthetic process"/>
    <property type="evidence" value="ECO:0007669"/>
    <property type="project" value="UniProtKB-ARBA"/>
</dbReference>
<dbReference type="InterPro" id="IPR036396">
    <property type="entry name" value="Cyt_P450_sf"/>
</dbReference>
<dbReference type="Gramene" id="OPUNC09G10670.1">
    <property type="protein sequence ID" value="OPUNC09G10670.1"/>
    <property type="gene ID" value="OPUNC09G10670"/>
</dbReference>
<dbReference type="Pfam" id="PF00067">
    <property type="entry name" value="p450"/>
    <property type="match status" value="1"/>
</dbReference>
<accession>A0A0E0M1V3</accession>
<evidence type="ECO:0000256" key="5">
    <source>
        <dbReference type="ARBA" id="ARBA00022989"/>
    </source>
</evidence>
<keyword evidence="7 8" id="KW-0408">Iron</keyword>
<keyword evidence="8 9" id="KW-0349">Heme</keyword>
<dbReference type="PRINTS" id="PR00385">
    <property type="entry name" value="P450"/>
</dbReference>
<dbReference type="GO" id="GO:0020037">
    <property type="term" value="F:heme binding"/>
    <property type="evidence" value="ECO:0007669"/>
    <property type="project" value="InterPro"/>
</dbReference>
<keyword evidence="4" id="KW-0611">Plant defense</keyword>
<dbReference type="InterPro" id="IPR002401">
    <property type="entry name" value="Cyt_P450_E_grp-I"/>
</dbReference>
<keyword evidence="5" id="KW-1133">Transmembrane helix</keyword>
<evidence type="ECO:0000256" key="6">
    <source>
        <dbReference type="ARBA" id="ARBA00023002"/>
    </source>
</evidence>
<dbReference type="PROSITE" id="PS00086">
    <property type="entry name" value="CYTOCHROME_P450"/>
    <property type="match status" value="1"/>
</dbReference>
<dbReference type="CDD" id="cd11073">
    <property type="entry name" value="CYP76-like"/>
    <property type="match status" value="1"/>
</dbReference>
<dbReference type="PRINTS" id="PR00463">
    <property type="entry name" value="EP450I"/>
</dbReference>
<dbReference type="PANTHER" id="PTHR47950:SF48">
    <property type="entry name" value="CYTOCHROME P450 FAMILY PROTEIN, EXPRESSED"/>
    <property type="match status" value="1"/>
</dbReference>
<dbReference type="Proteomes" id="UP000026962">
    <property type="component" value="Chromosome 9"/>
</dbReference>
<evidence type="ECO:0008006" key="12">
    <source>
        <dbReference type="Google" id="ProtNLM"/>
    </source>
</evidence>
<dbReference type="InterPro" id="IPR017972">
    <property type="entry name" value="Cyt_P450_CS"/>
</dbReference>
<evidence type="ECO:0000256" key="9">
    <source>
        <dbReference type="RuleBase" id="RU000461"/>
    </source>
</evidence>
<evidence type="ECO:0000313" key="10">
    <source>
        <dbReference type="EnsemblPlants" id="OPUNC09G10670.1"/>
    </source>
</evidence>
<dbReference type="HOGENOM" id="CLU_001570_4_2_1"/>
<comment type="cofactor">
    <cofactor evidence="8">
        <name>heme</name>
        <dbReference type="ChEBI" id="CHEBI:30413"/>
    </cofactor>
</comment>
<sequence>MNPTEMPYGSVCFTNSISSEETKMEASIILWLLYVSLASCLLYKVFVSTKNNHPKAAGSGNPRRPPGPAPVLLLGNVFDLHGELHLALASLAEKHGPVMSLKLGTTTAVVASSAAAARDALQRYDHILAARAVSDAGRALGNHERSIIWLPGNSALWKRLRAVCTNHLFSARGLDATRAVREAKVRELVWYLRGHAGAGDGSAVDVGRVVFSAVINLISNVLFSEDVADLSSDRAQELEMLVRDTVEEATKPNLSDLFPVLAALDLQGRRRRTAVHIRKFHDFFDEIISRRQNAGGEGERKEDFLDVLLQLHSVDQLSLETIKSFLLDLFAAGTDTNSITVEWAMAELLRHPAAMSKARAELREALGTKPHPDESDIGRLPYLSAVVMETMRLHPPSPLLMPHEAIADGAAVGGYAVPRGTKVIVNVWSIMRDPASWPRPEEFEPERFAVAGAGGAGGTFRGGELLEFMPFGAGRRACPGTPMATRVVTLVLASLLHAFEWRLPGGMRPCDVDVRGRFGTSLNMVTPLKAVPVPARP</sequence>
<feature type="binding site" description="axial binding residue" evidence="8">
    <location>
        <position position="478"/>
    </location>
    <ligand>
        <name>heme</name>
        <dbReference type="ChEBI" id="CHEBI:30413"/>
    </ligand>
    <ligandPart>
        <name>Fe</name>
        <dbReference type="ChEBI" id="CHEBI:18248"/>
    </ligandPart>
</feature>
<keyword evidence="2" id="KW-0812">Transmembrane</keyword>
<evidence type="ECO:0000256" key="3">
    <source>
        <dbReference type="ARBA" id="ARBA00022723"/>
    </source>
</evidence>
<dbReference type="GO" id="GO:0016709">
    <property type="term" value="F:oxidoreductase activity, acting on paired donors, with incorporation or reduction of molecular oxygen, NAD(P)H as one donor, and incorporation of one atom of oxygen"/>
    <property type="evidence" value="ECO:0007669"/>
    <property type="project" value="UniProtKB-ARBA"/>
</dbReference>
<proteinExistence type="inferred from homology"/>
<keyword evidence="5" id="KW-0472">Membrane</keyword>
<evidence type="ECO:0000256" key="2">
    <source>
        <dbReference type="ARBA" id="ARBA00022692"/>
    </source>
</evidence>
<dbReference type="InterPro" id="IPR001128">
    <property type="entry name" value="Cyt_P450"/>
</dbReference>
<evidence type="ECO:0000256" key="1">
    <source>
        <dbReference type="ARBA" id="ARBA00010617"/>
    </source>
</evidence>
<dbReference type="SUPFAM" id="SSF48264">
    <property type="entry name" value="Cytochrome P450"/>
    <property type="match status" value="1"/>
</dbReference>
<comment type="similarity">
    <text evidence="1 9">Belongs to the cytochrome P450 family.</text>
</comment>
<protein>
    <recommendedName>
        <fullName evidence="12">Cytochrome P450</fullName>
    </recommendedName>
</protein>
<dbReference type="GO" id="GO:0006952">
    <property type="term" value="P:defense response"/>
    <property type="evidence" value="ECO:0007669"/>
    <property type="project" value="UniProtKB-KW"/>
</dbReference>
<keyword evidence="3 8" id="KW-0479">Metal-binding</keyword>
<evidence type="ECO:0000256" key="8">
    <source>
        <dbReference type="PIRSR" id="PIRSR602401-1"/>
    </source>
</evidence>
<reference evidence="10" key="2">
    <citation type="submission" date="2018-05" db="EMBL/GenBank/DDBJ databases">
        <title>OpunRS2 (Oryza punctata Reference Sequence Version 2).</title>
        <authorList>
            <person name="Zhang J."/>
            <person name="Kudrna D."/>
            <person name="Lee S."/>
            <person name="Talag J."/>
            <person name="Welchert J."/>
            <person name="Wing R.A."/>
        </authorList>
    </citation>
    <scope>NUCLEOTIDE SEQUENCE [LARGE SCALE GENOMIC DNA]</scope>
</reference>